<keyword evidence="1" id="KW-0472">Membrane</keyword>
<sequence>MTHRITDRMTPAGLLAFGIAFGLAGLAAVNYATGVYGGAIVSSVGTVVATLFGVFSG</sequence>
<evidence type="ECO:0000256" key="1">
    <source>
        <dbReference type="SAM" id="Phobius"/>
    </source>
</evidence>
<dbReference type="Proteomes" id="UP000182573">
    <property type="component" value="Unassembled WGS sequence"/>
</dbReference>
<name>A0A1H2QFP6_HALVA</name>
<evidence type="ECO:0000313" key="3">
    <source>
        <dbReference type="EMBL" id="SDW05464.1"/>
    </source>
</evidence>
<feature type="transmembrane region" description="Helical" evidence="1">
    <location>
        <begin position="12"/>
        <end position="29"/>
    </location>
</feature>
<proteinExistence type="predicted"/>
<organism evidence="3 4">
    <name type="scientific">Haloarcula vallismortis</name>
    <name type="common">Halobacterium vallismortis</name>
    <dbReference type="NCBI Taxonomy" id="28442"/>
    <lineage>
        <taxon>Archaea</taxon>
        <taxon>Methanobacteriati</taxon>
        <taxon>Methanobacteriota</taxon>
        <taxon>Stenosarchaea group</taxon>
        <taxon>Halobacteria</taxon>
        <taxon>Halobacteriales</taxon>
        <taxon>Haloarculaceae</taxon>
        <taxon>Haloarcula</taxon>
    </lineage>
</organism>
<protein>
    <recommendedName>
        <fullName evidence="2">Biopterin-dependent aromatic amino acid hydroxylase family profile domain-containing protein</fullName>
    </recommendedName>
</protein>
<reference evidence="3 4" key="1">
    <citation type="submission" date="2016-10" db="EMBL/GenBank/DDBJ databases">
        <authorList>
            <person name="de Groot N.N."/>
        </authorList>
    </citation>
    <scope>NUCLEOTIDE SEQUENCE [LARGE SCALE GENOMIC DNA]</scope>
    <source>
        <strain evidence="3 4">DSM 3756</strain>
    </source>
</reference>
<feature type="domain" description="Biopterin-dependent aromatic amino acid hydroxylase family profile" evidence="2">
    <location>
        <begin position="1"/>
        <end position="57"/>
    </location>
</feature>
<dbReference type="STRING" id="28442.SAMN05443574_101196"/>
<dbReference type="GO" id="GO:0016714">
    <property type="term" value="F:oxidoreductase activity, acting on paired donors, with incorporation or reduction of molecular oxygen, reduced pteridine as one donor, and incorporation of one atom of oxygen"/>
    <property type="evidence" value="ECO:0007669"/>
    <property type="project" value="InterPro"/>
</dbReference>
<accession>A0A1H2QFP6</accession>
<feature type="transmembrane region" description="Helical" evidence="1">
    <location>
        <begin position="35"/>
        <end position="55"/>
    </location>
</feature>
<dbReference type="RefSeq" id="WP_169331094.1">
    <property type="nucleotide sequence ID" value="NZ_FNOF01000001.1"/>
</dbReference>
<gene>
    <name evidence="3" type="ORF">SAMN05443574_101196</name>
</gene>
<dbReference type="EMBL" id="FNOF01000001">
    <property type="protein sequence ID" value="SDW05464.1"/>
    <property type="molecule type" value="Genomic_DNA"/>
</dbReference>
<keyword evidence="1" id="KW-0812">Transmembrane</keyword>
<keyword evidence="1" id="KW-1133">Transmembrane helix</keyword>
<dbReference type="AlphaFoldDB" id="A0A1H2QFP6"/>
<evidence type="ECO:0000313" key="4">
    <source>
        <dbReference type="Proteomes" id="UP000182573"/>
    </source>
</evidence>
<evidence type="ECO:0000259" key="2">
    <source>
        <dbReference type="PROSITE" id="PS51410"/>
    </source>
</evidence>
<dbReference type="PROSITE" id="PS51410">
    <property type="entry name" value="BH4_AAA_HYDROXYL_2"/>
    <property type="match status" value="1"/>
</dbReference>
<dbReference type="InterPro" id="IPR019774">
    <property type="entry name" value="Aromatic-AA_hydroxylase_C"/>
</dbReference>